<sequence length="306" mass="33148">MSAQAQAAPRDTPEAAGPAVNGILPTVGEAVVDESAGSHGEWGGVPEGGENRTAETTPPDADDTQGGPSATAVPEPGLQQGGPMGAYTTVGLGREPAPAMRASSRTVTSAEFLTPRSVATMQGSSSWLGHLEWPRWVTRLGSLVGQGTAADLFPSPIPSSPTPPGGDEGEYSATGIWFILGKASVRGAEVIYEYPLHYLKVLMYDKGLKVSYVEFQHYSQILLNDKGWKVNYMESQLYHQVPQSDVVRNDPYYIYPSTCVVRIRDLDRLTGQRLLEGNRERVLFYVKNHNLLLCNLNSKGKILRAF</sequence>
<reference evidence="2 3" key="1">
    <citation type="submission" date="2016-02" db="EMBL/GenBank/DDBJ databases">
        <title>Genome analysis of coral dinoflagellate symbionts highlights evolutionary adaptations to a symbiotic lifestyle.</title>
        <authorList>
            <person name="Aranda M."/>
            <person name="Li Y."/>
            <person name="Liew Y.J."/>
            <person name="Baumgarten S."/>
            <person name="Simakov O."/>
            <person name="Wilson M."/>
            <person name="Piel J."/>
            <person name="Ashoor H."/>
            <person name="Bougouffa S."/>
            <person name="Bajic V.B."/>
            <person name="Ryu T."/>
            <person name="Ravasi T."/>
            <person name="Bayer T."/>
            <person name="Micklem G."/>
            <person name="Kim H."/>
            <person name="Bhak J."/>
            <person name="Lajeunesse T.C."/>
            <person name="Voolstra C.R."/>
        </authorList>
    </citation>
    <scope>NUCLEOTIDE SEQUENCE [LARGE SCALE GENOMIC DNA]</scope>
    <source>
        <strain evidence="2 3">CCMP2467</strain>
    </source>
</reference>
<comment type="caution">
    <text evidence="2">The sequence shown here is derived from an EMBL/GenBank/DDBJ whole genome shotgun (WGS) entry which is preliminary data.</text>
</comment>
<dbReference type="Proteomes" id="UP000186817">
    <property type="component" value="Unassembled WGS sequence"/>
</dbReference>
<keyword evidence="3" id="KW-1185">Reference proteome</keyword>
<feature type="region of interest" description="Disordered" evidence="1">
    <location>
        <begin position="1"/>
        <end position="82"/>
    </location>
</feature>
<evidence type="ECO:0000313" key="3">
    <source>
        <dbReference type="Proteomes" id="UP000186817"/>
    </source>
</evidence>
<dbReference type="AlphaFoldDB" id="A0A1Q9EE05"/>
<organism evidence="2 3">
    <name type="scientific">Symbiodinium microadriaticum</name>
    <name type="common">Dinoflagellate</name>
    <name type="synonym">Zooxanthella microadriatica</name>
    <dbReference type="NCBI Taxonomy" id="2951"/>
    <lineage>
        <taxon>Eukaryota</taxon>
        <taxon>Sar</taxon>
        <taxon>Alveolata</taxon>
        <taxon>Dinophyceae</taxon>
        <taxon>Suessiales</taxon>
        <taxon>Symbiodiniaceae</taxon>
        <taxon>Symbiodinium</taxon>
    </lineage>
</organism>
<gene>
    <name evidence="2" type="ORF">AK812_SmicGene11116</name>
</gene>
<protein>
    <submittedName>
        <fullName evidence="2">Uncharacterized protein</fullName>
    </submittedName>
</protein>
<proteinExistence type="predicted"/>
<accession>A0A1Q9EE05</accession>
<dbReference type="EMBL" id="LSRX01000178">
    <property type="protein sequence ID" value="OLQ05675.1"/>
    <property type="molecule type" value="Genomic_DNA"/>
</dbReference>
<evidence type="ECO:0000256" key="1">
    <source>
        <dbReference type="SAM" id="MobiDB-lite"/>
    </source>
</evidence>
<name>A0A1Q9EE05_SYMMI</name>
<dbReference type="OrthoDB" id="10336168at2759"/>
<evidence type="ECO:0000313" key="2">
    <source>
        <dbReference type="EMBL" id="OLQ05675.1"/>
    </source>
</evidence>